<dbReference type="AlphaFoldDB" id="W8RN34"/>
<name>W8RN34_9RHOB</name>
<dbReference type="HOGENOM" id="CLU_104195_0_0_5"/>
<evidence type="ECO:0000313" key="2">
    <source>
        <dbReference type="EMBL" id="AHM02519.1"/>
    </source>
</evidence>
<accession>W8RN34</accession>
<evidence type="ECO:0008006" key="4">
    <source>
        <dbReference type="Google" id="ProtNLM"/>
    </source>
</evidence>
<organism evidence="2 3">
    <name type="scientific">Roseicyclus elongatus DSM 19469</name>
    <dbReference type="NCBI Taxonomy" id="1294273"/>
    <lineage>
        <taxon>Bacteria</taxon>
        <taxon>Pseudomonadati</taxon>
        <taxon>Pseudomonadota</taxon>
        <taxon>Alphaproteobacteria</taxon>
        <taxon>Rhodobacterales</taxon>
        <taxon>Roseobacteraceae</taxon>
        <taxon>Roseicyclus</taxon>
    </lineage>
</organism>
<evidence type="ECO:0000256" key="1">
    <source>
        <dbReference type="SAM" id="MobiDB-lite"/>
    </source>
</evidence>
<reference evidence="2 3" key="1">
    <citation type="submission" date="2013-03" db="EMBL/GenBank/DDBJ databases">
        <authorList>
            <person name="Fiebig A."/>
            <person name="Goeker M."/>
            <person name="Klenk H.-P.P."/>
        </authorList>
    </citation>
    <scope>NUCLEOTIDE SEQUENCE [LARGE SCALE GENOMIC DNA]</scope>
    <source>
        <strain evidence="3">DSM 19469</strain>
    </source>
</reference>
<gene>
    <name evidence="2" type="ORF">roselon_00052</name>
</gene>
<feature type="region of interest" description="Disordered" evidence="1">
    <location>
        <begin position="183"/>
        <end position="232"/>
    </location>
</feature>
<dbReference type="Proteomes" id="UP000019593">
    <property type="component" value="Chromosome"/>
</dbReference>
<dbReference type="KEGG" id="red:roselon_00052"/>
<evidence type="ECO:0000313" key="3">
    <source>
        <dbReference type="Proteomes" id="UP000019593"/>
    </source>
</evidence>
<keyword evidence="3" id="KW-1185">Reference proteome</keyword>
<dbReference type="InterPro" id="IPR027417">
    <property type="entry name" value="P-loop_NTPase"/>
</dbReference>
<dbReference type="STRING" id="1294273.roselon_00052"/>
<dbReference type="PATRIC" id="fig|1294273.3.peg.46"/>
<protein>
    <recommendedName>
        <fullName evidence="4">Protein ImuA</fullName>
    </recommendedName>
</protein>
<dbReference type="Gene3D" id="3.40.50.300">
    <property type="entry name" value="P-loop containing nucleotide triphosphate hydrolases"/>
    <property type="match status" value="1"/>
</dbReference>
<dbReference type="RefSeq" id="WP_025310465.1">
    <property type="nucleotide sequence ID" value="NZ_CP004372.1"/>
</dbReference>
<dbReference type="SUPFAM" id="SSF52540">
    <property type="entry name" value="P-loop containing nucleoside triphosphate hydrolases"/>
    <property type="match status" value="1"/>
</dbReference>
<dbReference type="EMBL" id="CP004372">
    <property type="protein sequence ID" value="AHM02519.1"/>
    <property type="molecule type" value="Genomic_DNA"/>
</dbReference>
<sequence length="232" mass="24990">MDLTRLTRASHRQDRPTIAFCGGLTLLAGRTHELCGPARRRLALWVARATAGPVMWIRPAWHPDRLHMAGVSQDIAPDRLLFVEAARPADLLWSMEEALRSGAVPLVVGDFPDPPALTPVRRLHLAAEAGAAATGRAPLALLLTPGEGGAPGIETRWRLEPAHTTPDHAEWSLKRLRARHAPPATWRIRRGANTTPEIASRAGTDAPAQSQPPMSGPRASCPVSPAIREIPG</sequence>
<dbReference type="eggNOG" id="COG4544">
    <property type="taxonomic scope" value="Bacteria"/>
</dbReference>
<proteinExistence type="predicted"/>